<feature type="compositionally biased region" description="Basic and acidic residues" evidence="1">
    <location>
        <begin position="308"/>
        <end position="317"/>
    </location>
</feature>
<dbReference type="SUPFAM" id="SSF50729">
    <property type="entry name" value="PH domain-like"/>
    <property type="match status" value="1"/>
</dbReference>
<dbReference type="AlphaFoldDB" id="A0A9Q1EJ82"/>
<evidence type="ECO:0000313" key="5">
    <source>
        <dbReference type="Proteomes" id="UP001152622"/>
    </source>
</evidence>
<dbReference type="SUPFAM" id="SSF47923">
    <property type="entry name" value="Ypt/Rab-GAP domain of gyp1p"/>
    <property type="match status" value="1"/>
</dbReference>
<dbReference type="InterPro" id="IPR011993">
    <property type="entry name" value="PH-like_dom_sf"/>
</dbReference>
<dbReference type="PANTHER" id="PTHR47219:SF20">
    <property type="entry name" value="TBC1 DOMAIN FAMILY MEMBER 2B"/>
    <property type="match status" value="1"/>
</dbReference>
<dbReference type="Gene3D" id="1.10.8.270">
    <property type="entry name" value="putative rabgap domain of human tbc1 domain family member 14 like domains"/>
    <property type="match status" value="1"/>
</dbReference>
<sequence>MVRQEAMSSMPFRDAFGFRASIVTRTETYRPSAPPTVDNDLPVAVGPDLATVCDDVIAGESGVGSNGGTPHADVLQRIEGQAPTKLCGYLHKMGGPLKGWKSRWFVYEERNCKLIYYRMAQDANPLGHVQLTNATFSYPLQADEGTFHIQTPQRTFVLKAVNRETMMYWLQQLQLRRWQHRDATGQSAQICADTHREPTTDSMAFCTDDFLPVVKAPTGLVGEEAARQPAPRQHATLSNVSFKHPFTEIQNSVRSLRFNRLSQEVSRSVFHLDLSHETTPIDSESPAPKTPALESPASVTSSLLPTPQREKPEEGRRSPCRSSNLPTRKNRTETSASLPPNWTEDRMSHLRQEVHTLSEEVKNQKELVWLLHQALEEAQREKRESSRLVSQEKEGEEEKEEEEVSGAGGRQVAELTARLQYQHSQQEALQRSLVQRDTQLAELQEHVQLMKEKNRAKQEVVLRLSEQVEACLADPLRPVSNSMGTATFHQLQEEIHHFKDDIAAYRTQNKFLNSEIYQLTQLWRRSSEQEKNLMMKCAYLETRNWQTERRYLGVLRDLQESRQLDDSQQEAVKSLIEEALHRDLKDGLKLDPIREYDDYGFKTVPDFDIEDVKLLAKIQVLDVRSHNLARRGSGVADGPLSTRWAQYLSGCPPGELVPSPELKALLRAGVPLEYRRRAWLWLVSARTRSLRDRQPRRYQAMLEKSQASPHPASRQIQLDLHRTLTGNKSFSSPSDPAVHQLQRILLAFTWQNPAIGYCQGLNR</sequence>
<feature type="compositionally biased region" description="Acidic residues" evidence="1">
    <location>
        <begin position="394"/>
        <end position="404"/>
    </location>
</feature>
<dbReference type="GO" id="GO:0031267">
    <property type="term" value="F:small GTPase binding"/>
    <property type="evidence" value="ECO:0007669"/>
    <property type="project" value="TreeGrafter"/>
</dbReference>
<protein>
    <recommendedName>
        <fullName evidence="6">PH domain-containing protein</fullName>
    </recommendedName>
</protein>
<dbReference type="OrthoDB" id="294251at2759"/>
<dbReference type="CDD" id="cd01265">
    <property type="entry name" value="PH_TBC1D2A"/>
    <property type="match status" value="1"/>
</dbReference>
<dbReference type="InterPro" id="IPR035969">
    <property type="entry name" value="Rab-GAP_TBC_sf"/>
</dbReference>
<dbReference type="Gene3D" id="2.30.29.30">
    <property type="entry name" value="Pleckstrin-homology domain (PH domain)/Phosphotyrosine-binding domain (PTB)"/>
    <property type="match status" value="1"/>
</dbReference>
<evidence type="ECO:0000256" key="1">
    <source>
        <dbReference type="SAM" id="MobiDB-lite"/>
    </source>
</evidence>
<evidence type="ECO:0000313" key="4">
    <source>
        <dbReference type="EMBL" id="KAJ8339807.1"/>
    </source>
</evidence>
<feature type="region of interest" description="Disordered" evidence="1">
    <location>
        <begin position="276"/>
        <end position="345"/>
    </location>
</feature>
<feature type="region of interest" description="Disordered" evidence="1">
    <location>
        <begin position="379"/>
        <end position="410"/>
    </location>
</feature>
<proteinExistence type="predicted"/>
<dbReference type="SMART" id="SM00233">
    <property type="entry name" value="PH"/>
    <property type="match status" value="1"/>
</dbReference>
<accession>A0A9Q1EJ82</accession>
<dbReference type="InterPro" id="IPR000195">
    <property type="entry name" value="Rab-GAP-TBC_dom"/>
</dbReference>
<dbReference type="Proteomes" id="UP001152622">
    <property type="component" value="Chromosome 16"/>
</dbReference>
<feature type="domain" description="Rab-GAP TBC" evidence="3">
    <location>
        <begin position="669"/>
        <end position="763"/>
    </location>
</feature>
<keyword evidence="5" id="KW-1185">Reference proteome</keyword>
<comment type="caution">
    <text evidence="4">The sequence shown here is derived from an EMBL/GenBank/DDBJ whole genome shotgun (WGS) entry which is preliminary data.</text>
</comment>
<evidence type="ECO:0008006" key="6">
    <source>
        <dbReference type="Google" id="ProtNLM"/>
    </source>
</evidence>
<dbReference type="InterPro" id="IPR050302">
    <property type="entry name" value="Rab_GAP_TBC_domain"/>
</dbReference>
<dbReference type="PANTHER" id="PTHR47219">
    <property type="entry name" value="RAB GTPASE-ACTIVATING PROTEIN 1-LIKE"/>
    <property type="match status" value="1"/>
</dbReference>
<feature type="domain" description="PH" evidence="2">
    <location>
        <begin position="83"/>
        <end position="178"/>
    </location>
</feature>
<evidence type="ECO:0000259" key="2">
    <source>
        <dbReference type="PROSITE" id="PS50003"/>
    </source>
</evidence>
<name>A0A9Q1EJ82_SYNKA</name>
<feature type="compositionally biased region" description="Polar residues" evidence="1">
    <location>
        <begin position="320"/>
        <end position="340"/>
    </location>
</feature>
<evidence type="ECO:0000259" key="3">
    <source>
        <dbReference type="PROSITE" id="PS50086"/>
    </source>
</evidence>
<dbReference type="Pfam" id="PF00169">
    <property type="entry name" value="PH"/>
    <property type="match status" value="1"/>
</dbReference>
<dbReference type="InterPro" id="IPR001849">
    <property type="entry name" value="PH_domain"/>
</dbReference>
<reference evidence="4" key="1">
    <citation type="journal article" date="2023" name="Science">
        <title>Genome structures resolve the early diversification of teleost fishes.</title>
        <authorList>
            <person name="Parey E."/>
            <person name="Louis A."/>
            <person name="Montfort J."/>
            <person name="Bouchez O."/>
            <person name="Roques C."/>
            <person name="Iampietro C."/>
            <person name="Lluch J."/>
            <person name="Castinel A."/>
            <person name="Donnadieu C."/>
            <person name="Desvignes T."/>
            <person name="Floi Bucao C."/>
            <person name="Jouanno E."/>
            <person name="Wen M."/>
            <person name="Mejri S."/>
            <person name="Dirks R."/>
            <person name="Jansen H."/>
            <person name="Henkel C."/>
            <person name="Chen W.J."/>
            <person name="Zahm M."/>
            <person name="Cabau C."/>
            <person name="Klopp C."/>
            <person name="Thompson A.W."/>
            <person name="Robinson-Rechavi M."/>
            <person name="Braasch I."/>
            <person name="Lecointre G."/>
            <person name="Bobe J."/>
            <person name="Postlethwait J.H."/>
            <person name="Berthelot C."/>
            <person name="Roest Crollius H."/>
            <person name="Guiguen Y."/>
        </authorList>
    </citation>
    <scope>NUCLEOTIDE SEQUENCE</scope>
    <source>
        <strain evidence="4">WJC10195</strain>
    </source>
</reference>
<gene>
    <name evidence="4" type="ORF">SKAU_G00344400</name>
</gene>
<dbReference type="PROSITE" id="PS50086">
    <property type="entry name" value="TBC_RABGAP"/>
    <property type="match status" value="1"/>
</dbReference>
<dbReference type="FunFam" id="2.30.29.30:FF:000248">
    <property type="entry name" value="TBC1 domain family member 2A isoform X1"/>
    <property type="match status" value="1"/>
</dbReference>
<dbReference type="PROSITE" id="PS50003">
    <property type="entry name" value="PH_DOMAIN"/>
    <property type="match status" value="1"/>
</dbReference>
<dbReference type="Pfam" id="PF00566">
    <property type="entry name" value="RabGAP-TBC"/>
    <property type="match status" value="1"/>
</dbReference>
<organism evidence="4 5">
    <name type="scientific">Synaphobranchus kaupii</name>
    <name type="common">Kaup's arrowtooth eel</name>
    <dbReference type="NCBI Taxonomy" id="118154"/>
    <lineage>
        <taxon>Eukaryota</taxon>
        <taxon>Metazoa</taxon>
        <taxon>Chordata</taxon>
        <taxon>Craniata</taxon>
        <taxon>Vertebrata</taxon>
        <taxon>Euteleostomi</taxon>
        <taxon>Actinopterygii</taxon>
        <taxon>Neopterygii</taxon>
        <taxon>Teleostei</taxon>
        <taxon>Anguilliformes</taxon>
        <taxon>Synaphobranchidae</taxon>
        <taxon>Synaphobranchus</taxon>
    </lineage>
</organism>
<dbReference type="GO" id="GO:0005096">
    <property type="term" value="F:GTPase activator activity"/>
    <property type="evidence" value="ECO:0007669"/>
    <property type="project" value="TreeGrafter"/>
</dbReference>
<dbReference type="EMBL" id="JAINUF010000016">
    <property type="protein sequence ID" value="KAJ8339807.1"/>
    <property type="molecule type" value="Genomic_DNA"/>
</dbReference>
<feature type="compositionally biased region" description="Basic and acidic residues" evidence="1">
    <location>
        <begin position="379"/>
        <end position="393"/>
    </location>
</feature>